<proteinExistence type="predicted"/>
<keyword evidence="5 14" id="KW-0812">Transmembrane</keyword>
<evidence type="ECO:0000256" key="3">
    <source>
        <dbReference type="ARBA" id="ARBA00022448"/>
    </source>
</evidence>
<evidence type="ECO:0000256" key="5">
    <source>
        <dbReference type="ARBA" id="ARBA00022692"/>
    </source>
</evidence>
<keyword evidence="4" id="KW-1003">Cell membrane</keyword>
<dbReference type="Gene3D" id="1.10.287.70">
    <property type="match status" value="1"/>
</dbReference>
<keyword evidence="3" id="KW-0813">Transport</keyword>
<evidence type="ECO:0000256" key="4">
    <source>
        <dbReference type="ARBA" id="ARBA00022475"/>
    </source>
</evidence>
<dbReference type="GO" id="GO:0005765">
    <property type="term" value="C:lysosomal membrane"/>
    <property type="evidence" value="ECO:0007669"/>
    <property type="project" value="TreeGrafter"/>
</dbReference>
<accession>A0A8B8F048</accession>
<evidence type="ECO:0000256" key="13">
    <source>
        <dbReference type="SAM" id="MobiDB-lite"/>
    </source>
</evidence>
<evidence type="ECO:0000256" key="8">
    <source>
        <dbReference type="ARBA" id="ARBA00023065"/>
    </source>
</evidence>
<evidence type="ECO:0000256" key="7">
    <source>
        <dbReference type="ARBA" id="ARBA00022989"/>
    </source>
</evidence>
<feature type="transmembrane region" description="Helical" evidence="14">
    <location>
        <begin position="530"/>
        <end position="549"/>
    </location>
</feature>
<evidence type="ECO:0000313" key="18">
    <source>
        <dbReference type="RefSeq" id="XP_022345616.1"/>
    </source>
</evidence>
<dbReference type="GO" id="GO:0010008">
    <property type="term" value="C:endosome membrane"/>
    <property type="evidence" value="ECO:0007669"/>
    <property type="project" value="UniProtKB-SubCell"/>
</dbReference>
<comment type="subcellular location">
    <subcellularLocation>
        <location evidence="2">Cell membrane</location>
        <topology evidence="2">Multi-pass membrane protein</topology>
    </subcellularLocation>
    <subcellularLocation>
        <location evidence="1">Endosome membrane</location>
        <topology evidence="1">Multi-pass membrane protein</topology>
    </subcellularLocation>
</comment>
<dbReference type="OrthoDB" id="263481at2759"/>
<evidence type="ECO:0000256" key="11">
    <source>
        <dbReference type="ARBA" id="ARBA00023303"/>
    </source>
</evidence>
<feature type="domain" description="Mucolipin extracytosolic" evidence="16">
    <location>
        <begin position="180"/>
        <end position="379"/>
    </location>
</feature>
<dbReference type="Pfam" id="PF21381">
    <property type="entry name" value="MCLN_ECD"/>
    <property type="match status" value="1"/>
</dbReference>
<dbReference type="Pfam" id="PF08016">
    <property type="entry name" value="PKD_channel"/>
    <property type="match status" value="1"/>
</dbReference>
<organism evidence="17 18">
    <name type="scientific">Crassostrea virginica</name>
    <name type="common">Eastern oyster</name>
    <dbReference type="NCBI Taxonomy" id="6565"/>
    <lineage>
        <taxon>Eukaryota</taxon>
        <taxon>Metazoa</taxon>
        <taxon>Spiralia</taxon>
        <taxon>Lophotrochozoa</taxon>
        <taxon>Mollusca</taxon>
        <taxon>Bivalvia</taxon>
        <taxon>Autobranchia</taxon>
        <taxon>Pteriomorphia</taxon>
        <taxon>Ostreida</taxon>
        <taxon>Ostreoidea</taxon>
        <taxon>Ostreidae</taxon>
        <taxon>Crassostrea</taxon>
    </lineage>
</organism>
<dbReference type="GO" id="GO:0072345">
    <property type="term" value="F:NAADP-sensitive calcium-release channel activity"/>
    <property type="evidence" value="ECO:0007669"/>
    <property type="project" value="TreeGrafter"/>
</dbReference>
<evidence type="ECO:0000256" key="10">
    <source>
        <dbReference type="ARBA" id="ARBA00023157"/>
    </source>
</evidence>
<feature type="transmembrane region" description="Helical" evidence="14">
    <location>
        <begin position="448"/>
        <end position="469"/>
    </location>
</feature>
<feature type="compositionally biased region" description="Basic and acidic residues" evidence="13">
    <location>
        <begin position="23"/>
        <end position="50"/>
    </location>
</feature>
<dbReference type="CDD" id="cd21050">
    <property type="entry name" value="ELD_TRPML"/>
    <property type="match status" value="1"/>
</dbReference>
<keyword evidence="9 14" id="KW-0472">Membrane</keyword>
<comment type="catalytic activity">
    <reaction evidence="12">
        <text>Ca(2+)(in) = Ca(2+)(out)</text>
        <dbReference type="Rhea" id="RHEA:29671"/>
        <dbReference type="ChEBI" id="CHEBI:29108"/>
    </reaction>
</comment>
<dbReference type="GeneID" id="111138101"/>
<dbReference type="InterPro" id="IPR039031">
    <property type="entry name" value="Mucolipin"/>
</dbReference>
<sequence length="699" mass="80863">MEEEIKDLKKRPEDQNNKLIDANNEKESLGSGLEDKEDKLIDANNEKESLGSDLEDKEEIIRTKEKEIKILKKRLQDQNERNQDMEKLHTALHEMNRKIESLQAQNQQCKGSEEGPEDNKTEMDEKVEAVKRKLRNHFEGGINKYVLSHKLPWNLFTQIFKMVLITIQLVMFGNRRITFVEYVESNNIAMKHLFLLHWTPDFETMPYPPTTGPYAIYTSNDLVDHINFAMKQFSHTESLTLGPIRFPDGGFDMAKYLYMCVEQCKEGNVLKNGTYSLDQHVIKDCLHLIPERAYNNGSQETETKFDIMAILKKNNKSLVFDRILKIELKFRLKSYRVSVEKAVNEPECYRIDGMVVFDNTNRNGQMAVHLSTSLKEFICGAEFDDVSTNDSDRFGIVLDIFVMILCVVSFSFCIRSFSIAYALFQHTVDEVKDIPKVLNLICSMKFEFVDLWLVLIIINDVLFVTGSIVKICLENKHAESSSENYDICALMLGIGCGLAFMGIIRYVAFFAKYNILTVVLKKAFPDLMKFLVTTTILYLGSLLCGWVVLGPYHIKFRHLSTASECLFSLINGDEMFTTFSATMTDNTVIWYFSRFYMYTFLVLFIYAATNLFIAVILGTYDIIKKPDFERRNSLQIFYAAEDDQNKEKKNEDESVSEENSCFGCFGKRTCRSMFEKFFGRKRKSSGEDYHQLEEVETEC</sequence>
<dbReference type="PANTHER" id="PTHR12127">
    <property type="entry name" value="MUCOLIPIN"/>
    <property type="match status" value="1"/>
</dbReference>
<feature type="compositionally biased region" description="Basic and acidic residues" evidence="13">
    <location>
        <begin position="1"/>
        <end position="16"/>
    </location>
</feature>
<evidence type="ECO:0000256" key="12">
    <source>
        <dbReference type="ARBA" id="ARBA00036634"/>
    </source>
</evidence>
<dbReference type="PANTHER" id="PTHR12127:SF7">
    <property type="entry name" value="SD02261P"/>
    <property type="match status" value="1"/>
</dbReference>
<feature type="region of interest" description="Disordered" evidence="13">
    <location>
        <begin position="103"/>
        <end position="123"/>
    </location>
</feature>
<feature type="transmembrane region" description="Helical" evidence="14">
    <location>
        <begin position="489"/>
        <end position="509"/>
    </location>
</feature>
<dbReference type="AlphaFoldDB" id="A0A8B8F048"/>
<dbReference type="RefSeq" id="XP_022345616.1">
    <property type="nucleotide sequence ID" value="XM_022489908.1"/>
</dbReference>
<protein>
    <submittedName>
        <fullName evidence="18">Mucolipin-3-like isoform X2</fullName>
    </submittedName>
</protein>
<keyword evidence="8" id="KW-0406">Ion transport</keyword>
<evidence type="ECO:0000313" key="17">
    <source>
        <dbReference type="Proteomes" id="UP000694844"/>
    </source>
</evidence>
<keyword evidence="7 14" id="KW-1133">Transmembrane helix</keyword>
<keyword evidence="10" id="KW-1015">Disulfide bond</keyword>
<feature type="compositionally biased region" description="Basic and acidic residues" evidence="13">
    <location>
        <begin position="111"/>
        <end position="123"/>
    </location>
</feature>
<feature type="transmembrane region" description="Helical" evidence="14">
    <location>
        <begin position="595"/>
        <end position="623"/>
    </location>
</feature>
<evidence type="ECO:0000256" key="1">
    <source>
        <dbReference type="ARBA" id="ARBA00004337"/>
    </source>
</evidence>
<evidence type="ECO:0000256" key="6">
    <source>
        <dbReference type="ARBA" id="ARBA00022753"/>
    </source>
</evidence>
<reference evidence="18" key="1">
    <citation type="submission" date="2025-08" db="UniProtKB">
        <authorList>
            <consortium name="RefSeq"/>
        </authorList>
    </citation>
    <scope>IDENTIFICATION</scope>
    <source>
        <tissue evidence="18">Whole sample</tissue>
    </source>
</reference>
<evidence type="ECO:0000256" key="9">
    <source>
        <dbReference type="ARBA" id="ARBA00023136"/>
    </source>
</evidence>
<gene>
    <name evidence="18" type="primary">LOC111138101</name>
</gene>
<keyword evidence="17" id="KW-1185">Reference proteome</keyword>
<evidence type="ECO:0000259" key="15">
    <source>
        <dbReference type="Pfam" id="PF08016"/>
    </source>
</evidence>
<dbReference type="GO" id="GO:0005886">
    <property type="term" value="C:plasma membrane"/>
    <property type="evidence" value="ECO:0007669"/>
    <property type="project" value="UniProtKB-SubCell"/>
</dbReference>
<dbReference type="InterPro" id="IPR049134">
    <property type="entry name" value="MCLN_ECD"/>
</dbReference>
<name>A0A8B8F048_CRAVI</name>
<feature type="domain" description="Polycystin cation channel PKD1/PKD2" evidence="15">
    <location>
        <begin position="490"/>
        <end position="621"/>
    </location>
</feature>
<feature type="region of interest" description="Disordered" evidence="13">
    <location>
        <begin position="1"/>
        <end position="53"/>
    </location>
</feature>
<dbReference type="Proteomes" id="UP000694844">
    <property type="component" value="Chromosome 5"/>
</dbReference>
<keyword evidence="6" id="KW-0967">Endosome</keyword>
<keyword evidence="11" id="KW-0407">Ion channel</keyword>
<dbReference type="InterPro" id="IPR013122">
    <property type="entry name" value="PKD1_2_channel"/>
</dbReference>
<evidence type="ECO:0000256" key="14">
    <source>
        <dbReference type="SAM" id="Phobius"/>
    </source>
</evidence>
<evidence type="ECO:0000256" key="2">
    <source>
        <dbReference type="ARBA" id="ARBA00004651"/>
    </source>
</evidence>
<feature type="transmembrane region" description="Helical" evidence="14">
    <location>
        <begin position="394"/>
        <end position="414"/>
    </location>
</feature>
<evidence type="ECO:0000259" key="16">
    <source>
        <dbReference type="Pfam" id="PF21381"/>
    </source>
</evidence>